<dbReference type="Proteomes" id="UP001172386">
    <property type="component" value="Unassembled WGS sequence"/>
</dbReference>
<gene>
    <name evidence="1" type="ORF">H2198_005149</name>
</gene>
<name>A0ACC3A6K7_9EURO</name>
<accession>A0ACC3A6K7</accession>
<protein>
    <submittedName>
        <fullName evidence="1">Uncharacterized protein</fullName>
    </submittedName>
</protein>
<evidence type="ECO:0000313" key="2">
    <source>
        <dbReference type="Proteomes" id="UP001172386"/>
    </source>
</evidence>
<proteinExistence type="predicted"/>
<reference evidence="1" key="1">
    <citation type="submission" date="2022-10" db="EMBL/GenBank/DDBJ databases">
        <title>Culturing micro-colonial fungi from biological soil crusts in the Mojave desert and describing Neophaeococcomyces mojavensis, and introducing the new genera and species Taxawa tesnikishii.</title>
        <authorList>
            <person name="Kurbessoian T."/>
            <person name="Stajich J.E."/>
        </authorList>
    </citation>
    <scope>NUCLEOTIDE SEQUENCE</scope>
    <source>
        <strain evidence="1">JES_112</strain>
    </source>
</reference>
<keyword evidence="2" id="KW-1185">Reference proteome</keyword>
<evidence type="ECO:0000313" key="1">
    <source>
        <dbReference type="EMBL" id="KAJ9656187.1"/>
    </source>
</evidence>
<sequence length="209" mass="24530">MVGNSWLAISQYFIAAVQPPHLKCIAPLEGASDFYRKTFCRGGVANPVFAKAIAAGMFGRSQQEDVMAMIMKYLLWNEYWEDKCVQFERFAHGGFIPSIRGDYYIQVEWYDLYQQDTDDELQKFFDRYMKGIENDWESTPKVRVSILRCNVPPIINQIFDNWPIPATNYDNVPRHWSTQHDQASLTRSSKLSVRRQIRAERQRQQRVAF</sequence>
<dbReference type="EMBL" id="JAPDRQ010000082">
    <property type="protein sequence ID" value="KAJ9656187.1"/>
    <property type="molecule type" value="Genomic_DNA"/>
</dbReference>
<comment type="caution">
    <text evidence="1">The sequence shown here is derived from an EMBL/GenBank/DDBJ whole genome shotgun (WGS) entry which is preliminary data.</text>
</comment>
<organism evidence="1 2">
    <name type="scientific">Neophaeococcomyces mojaviensis</name>
    <dbReference type="NCBI Taxonomy" id="3383035"/>
    <lineage>
        <taxon>Eukaryota</taxon>
        <taxon>Fungi</taxon>
        <taxon>Dikarya</taxon>
        <taxon>Ascomycota</taxon>
        <taxon>Pezizomycotina</taxon>
        <taxon>Eurotiomycetes</taxon>
        <taxon>Chaetothyriomycetidae</taxon>
        <taxon>Chaetothyriales</taxon>
        <taxon>Chaetothyriales incertae sedis</taxon>
        <taxon>Neophaeococcomyces</taxon>
    </lineage>
</organism>